<comment type="caution">
    <text evidence="8">The sequence shown here is derived from an EMBL/GenBank/DDBJ whole genome shotgun (WGS) entry which is preliminary data.</text>
</comment>
<feature type="repeat" description="WD" evidence="7">
    <location>
        <begin position="330"/>
        <end position="368"/>
    </location>
</feature>
<dbReference type="GO" id="GO:0034388">
    <property type="term" value="C:Pwp2p-containing subcomplex of 90S preribosome"/>
    <property type="evidence" value="ECO:0007669"/>
    <property type="project" value="TreeGrafter"/>
</dbReference>
<dbReference type="EMBL" id="JAWDEY010000007">
    <property type="protein sequence ID" value="KAK6590261.1"/>
    <property type="molecule type" value="Genomic_DNA"/>
</dbReference>
<organism evidence="8 9">
    <name type="scientific">Cryptosporidium xiaoi</name>
    <dbReference type="NCBI Taxonomy" id="659607"/>
    <lineage>
        <taxon>Eukaryota</taxon>
        <taxon>Sar</taxon>
        <taxon>Alveolata</taxon>
        <taxon>Apicomplexa</taxon>
        <taxon>Conoidasida</taxon>
        <taxon>Coccidia</taxon>
        <taxon>Eucoccidiorida</taxon>
        <taxon>Eimeriorina</taxon>
        <taxon>Cryptosporidiidae</taxon>
        <taxon>Cryptosporidium</taxon>
    </lineage>
</organism>
<gene>
    <name evidence="8" type="ORF">RS030_162464</name>
</gene>
<dbReference type="InterPro" id="IPR001680">
    <property type="entry name" value="WD40_rpt"/>
</dbReference>
<evidence type="ECO:0000256" key="2">
    <source>
        <dbReference type="ARBA" id="ARBA00022552"/>
    </source>
</evidence>
<keyword evidence="9" id="KW-1185">Reference proteome</keyword>
<protein>
    <submittedName>
        <fullName evidence="8">WD40 repeat</fullName>
    </submittedName>
</protein>
<dbReference type="SMART" id="SM00320">
    <property type="entry name" value="WD40"/>
    <property type="match status" value="4"/>
</dbReference>
<evidence type="ECO:0000256" key="1">
    <source>
        <dbReference type="ARBA" id="ARBA00004604"/>
    </source>
</evidence>
<dbReference type="InterPro" id="IPR036322">
    <property type="entry name" value="WD40_repeat_dom_sf"/>
</dbReference>
<dbReference type="GO" id="GO:0006364">
    <property type="term" value="P:rRNA processing"/>
    <property type="evidence" value="ECO:0007669"/>
    <property type="project" value="UniProtKB-KW"/>
</dbReference>
<dbReference type="InterPro" id="IPR045161">
    <property type="entry name" value="Utp18"/>
</dbReference>
<accession>A0AAV9Y010</accession>
<evidence type="ECO:0000256" key="5">
    <source>
        <dbReference type="ARBA" id="ARBA00023242"/>
    </source>
</evidence>
<dbReference type="Pfam" id="PF00400">
    <property type="entry name" value="WD40"/>
    <property type="match status" value="1"/>
</dbReference>
<keyword evidence="5" id="KW-0539">Nucleus</keyword>
<evidence type="ECO:0000256" key="3">
    <source>
        <dbReference type="ARBA" id="ARBA00022574"/>
    </source>
</evidence>
<comment type="subcellular location">
    <subcellularLocation>
        <location evidence="1">Nucleus</location>
        <location evidence="1">Nucleolus</location>
    </subcellularLocation>
</comment>
<keyword evidence="4" id="KW-0677">Repeat</keyword>
<comment type="similarity">
    <text evidence="6">Belongs to the WD repeat UTP18 family.</text>
</comment>
<dbReference type="Proteomes" id="UP001311799">
    <property type="component" value="Unassembled WGS sequence"/>
</dbReference>
<dbReference type="GO" id="GO:0032040">
    <property type="term" value="C:small-subunit processome"/>
    <property type="evidence" value="ECO:0007669"/>
    <property type="project" value="TreeGrafter"/>
</dbReference>
<dbReference type="PROSITE" id="PS50082">
    <property type="entry name" value="WD_REPEATS_2"/>
    <property type="match status" value="1"/>
</dbReference>
<proteinExistence type="inferred from homology"/>
<keyword evidence="2" id="KW-0698">rRNA processing</keyword>
<reference evidence="8 9" key="1">
    <citation type="submission" date="2023-10" db="EMBL/GenBank/DDBJ databases">
        <title>Comparative genomics analysis reveals potential genetic determinants of host preference in Cryptosporidium xiaoi.</title>
        <authorList>
            <person name="Xiao L."/>
            <person name="Li J."/>
        </authorList>
    </citation>
    <scope>NUCLEOTIDE SEQUENCE [LARGE SCALE GENOMIC DNA]</scope>
    <source>
        <strain evidence="8 9">52996</strain>
    </source>
</reference>
<evidence type="ECO:0000256" key="6">
    <source>
        <dbReference type="ARBA" id="ARBA00025767"/>
    </source>
</evidence>
<keyword evidence="3 7" id="KW-0853">WD repeat</keyword>
<name>A0AAV9Y010_9CRYT</name>
<dbReference type="Gene3D" id="2.130.10.10">
    <property type="entry name" value="YVTN repeat-like/Quinoprotein amine dehydrogenase"/>
    <property type="match status" value="1"/>
</dbReference>
<sequence length="523" mass="58972">MSGVKNGENKRSGLTKAWHDSDDEKIEVNISNISKLRKLRKVENENVLGGEEYSIRLREFHQNMVQNSKSNEWIEKTRKALNIGEIEKARSRADFECVSVESEHVSDGATNVEIAENLERVVLKDEIKKTEVKSGKIYKYIEDGRRTLSTNTESRENAIKINKRFHLSHSKIDIIRLTNANIQSPSECVVKSLEFHKGQMMGSSGLRSCLLSVSGWDKKIKLFSVDGVDNKLLSSLYFDNFPIYESKFTNKTEEMLFLGPNSRIGVYDLLEGRINFIPGISGRKDKRYWNLTIQGGDDKSKPYIALSTSNGCILVLDEITKQLVRSFVMNDSVTGLTFHPDDDNKLISTSNTGEIYVWDINTGRCRERITDYGSLCISNIVSSSYRDKTTGEKKSFILTGSSTGYVNIYKNMTQNCDIKRDDPKIVSKKSLFEAPEYIVSNLCTSVTSMAIHPKGEVAAISSKWSKDSLKLINLDTGKVFSNWPSTRTPLKYVTSLDFSDKGGFFAVGNDKGDVLLYRLNGYI</sequence>
<dbReference type="PANTHER" id="PTHR18359">
    <property type="entry name" value="WD-REPEAT PROTEIN-RELATED"/>
    <property type="match status" value="1"/>
</dbReference>
<evidence type="ECO:0000256" key="7">
    <source>
        <dbReference type="PROSITE-ProRule" id="PRU00221"/>
    </source>
</evidence>
<dbReference type="InterPro" id="IPR015943">
    <property type="entry name" value="WD40/YVTN_repeat-like_dom_sf"/>
</dbReference>
<dbReference type="SUPFAM" id="SSF50978">
    <property type="entry name" value="WD40 repeat-like"/>
    <property type="match status" value="1"/>
</dbReference>
<evidence type="ECO:0000256" key="4">
    <source>
        <dbReference type="ARBA" id="ARBA00022737"/>
    </source>
</evidence>
<evidence type="ECO:0000313" key="9">
    <source>
        <dbReference type="Proteomes" id="UP001311799"/>
    </source>
</evidence>
<evidence type="ECO:0000313" key="8">
    <source>
        <dbReference type="EMBL" id="KAK6590261.1"/>
    </source>
</evidence>
<dbReference type="PANTHER" id="PTHR18359:SF0">
    <property type="entry name" value="U3 SMALL NUCLEOLAR RNA-ASSOCIATED PROTEIN 18 HOMOLOG"/>
    <property type="match status" value="1"/>
</dbReference>
<dbReference type="AlphaFoldDB" id="A0AAV9Y010"/>